<dbReference type="Proteomes" id="UP000281128">
    <property type="component" value="Unassembled WGS sequence"/>
</dbReference>
<evidence type="ECO:0000259" key="1">
    <source>
        <dbReference type="Pfam" id="PF12872"/>
    </source>
</evidence>
<gene>
    <name evidence="2" type="ORF">D6850_04940</name>
</gene>
<keyword evidence="3" id="KW-1185">Reference proteome</keyword>
<dbReference type="CDD" id="cd10146">
    <property type="entry name" value="LabA_like_C"/>
    <property type="match status" value="1"/>
</dbReference>
<dbReference type="RefSeq" id="WP_121165127.1">
    <property type="nucleotide sequence ID" value="NZ_RAPE01000001.1"/>
</dbReference>
<evidence type="ECO:0000313" key="2">
    <source>
        <dbReference type="EMBL" id="RKF17281.1"/>
    </source>
</evidence>
<proteinExistence type="predicted"/>
<feature type="domain" description="HTH OST-type" evidence="1">
    <location>
        <begin position="221"/>
        <end position="265"/>
    </location>
</feature>
<accession>A0A3A8B5C4</accession>
<dbReference type="EMBL" id="RAPE01000001">
    <property type="protein sequence ID" value="RKF17281.1"/>
    <property type="molecule type" value="Genomic_DNA"/>
</dbReference>
<name>A0A3A8B5C4_9RHOB</name>
<protein>
    <recommendedName>
        <fullName evidence="1">HTH OST-type domain-containing protein</fullName>
    </recommendedName>
</protein>
<reference evidence="2 3" key="1">
    <citation type="submission" date="2018-09" db="EMBL/GenBank/DDBJ databases">
        <title>Roseovarius spongiae sp. nov., isolated from a marine sponge.</title>
        <authorList>
            <person name="Zhuang L."/>
            <person name="Luo L."/>
        </authorList>
    </citation>
    <scope>NUCLEOTIDE SEQUENCE [LARGE SCALE GENOMIC DNA]</scope>
    <source>
        <strain evidence="2 3">HN-E21</strain>
    </source>
</reference>
<organism evidence="2 3">
    <name type="scientific">Roseovarius spongiae</name>
    <dbReference type="NCBI Taxonomy" id="2320272"/>
    <lineage>
        <taxon>Bacteria</taxon>
        <taxon>Pseudomonadati</taxon>
        <taxon>Pseudomonadota</taxon>
        <taxon>Alphaproteobacteria</taxon>
        <taxon>Rhodobacterales</taxon>
        <taxon>Roseobacteraceae</taxon>
        <taxon>Roseovarius</taxon>
    </lineage>
</organism>
<dbReference type="OrthoDB" id="571278at2"/>
<dbReference type="InterPro" id="IPR025605">
    <property type="entry name" value="OST-HTH/LOTUS_dom"/>
</dbReference>
<dbReference type="Pfam" id="PF12872">
    <property type="entry name" value="OST-HTH"/>
    <property type="match status" value="1"/>
</dbReference>
<evidence type="ECO:0000313" key="3">
    <source>
        <dbReference type="Proteomes" id="UP000281128"/>
    </source>
</evidence>
<sequence length="287" mass="32593">MLNEEDLQILQQDVQRMLGRCLLRLQQYERLTKAMVANHKLSGPLHGLERARAAQTDGMSRRTLGASVGDLLGSYFVTDRVDPPEETKNNSSENVNWLAMQTSIVLSDEDFTRVEHELREMVDLRNRLVHHFIDQHDISSKDGCRGAQDALVIAESRIDQNLAKLREWANGMNIAQQVMSDFFNSAELEDWVVNGIAPDGTVNWNAAGIVSDLQEAFVVMATGGWAPVVEAGKWIVERYPTQLPAKYGCNSWRQVVHEAPIFELRYFEMNGERTAYYREKESHAKSL</sequence>
<comment type="caution">
    <text evidence="2">The sequence shown here is derived from an EMBL/GenBank/DDBJ whole genome shotgun (WGS) entry which is preliminary data.</text>
</comment>
<dbReference type="AlphaFoldDB" id="A0A3A8B5C4"/>